<name>A0A1G2P2E2_9BACT</name>
<dbReference type="EMBL" id="MHSH01000004">
    <property type="protein sequence ID" value="OHA42518.1"/>
    <property type="molecule type" value="Genomic_DNA"/>
</dbReference>
<dbReference type="InterPro" id="IPR038726">
    <property type="entry name" value="PDDEXK_AddAB-type"/>
</dbReference>
<sequence>MGDFRRFKRTFDPNSKDSFRVSRSKIDLFTECPRCFYLDLRLGIKRPDFPSFTLNSAVDHLLKKEFDIYRADSTAHPLMKTYGIDAVPYTHPDMEKWRHNFTGVEHFHKKTGLTVFGAVDDIWKDNKTGQLYVVDYKSTSINGDVTLDGEWKVAYKRQVEIYQWLLRSNGFDVSDTAYFVYANGRKDVKAFDGKLEFSICVLPYHGDSRWVGKTLEEMIKTLRSGAIPKAPAVCKYCDYRLAAAKASMAEKANDSKKEPVKKSRISRDGEISKDAKTLF</sequence>
<proteinExistence type="predicted"/>
<gene>
    <name evidence="3" type="ORF">A3H68_00985</name>
</gene>
<feature type="region of interest" description="Disordered" evidence="1">
    <location>
        <begin position="251"/>
        <end position="279"/>
    </location>
</feature>
<comment type="caution">
    <text evidence="3">The sequence shown here is derived from an EMBL/GenBank/DDBJ whole genome shotgun (WGS) entry which is preliminary data.</text>
</comment>
<evidence type="ECO:0000259" key="2">
    <source>
        <dbReference type="Pfam" id="PF12705"/>
    </source>
</evidence>
<reference evidence="3 4" key="1">
    <citation type="journal article" date="2016" name="Nat. Commun.">
        <title>Thousands of microbial genomes shed light on interconnected biogeochemical processes in an aquifer system.</title>
        <authorList>
            <person name="Anantharaman K."/>
            <person name="Brown C.T."/>
            <person name="Hug L.A."/>
            <person name="Sharon I."/>
            <person name="Castelle C.J."/>
            <person name="Probst A.J."/>
            <person name="Thomas B.C."/>
            <person name="Singh A."/>
            <person name="Wilkins M.J."/>
            <person name="Karaoz U."/>
            <person name="Brodie E.L."/>
            <person name="Williams K.H."/>
            <person name="Hubbard S.S."/>
            <person name="Banfield J.F."/>
        </authorList>
    </citation>
    <scope>NUCLEOTIDE SEQUENCE [LARGE SCALE GENOMIC DNA]</scope>
</reference>
<evidence type="ECO:0000256" key="1">
    <source>
        <dbReference type="SAM" id="MobiDB-lite"/>
    </source>
</evidence>
<evidence type="ECO:0000313" key="4">
    <source>
        <dbReference type="Proteomes" id="UP000176429"/>
    </source>
</evidence>
<protein>
    <recommendedName>
        <fullName evidence="2">PD-(D/E)XK endonuclease-like domain-containing protein</fullName>
    </recommendedName>
</protein>
<evidence type="ECO:0000313" key="3">
    <source>
        <dbReference type="EMBL" id="OHA42518.1"/>
    </source>
</evidence>
<accession>A0A1G2P2E2</accession>
<feature type="domain" description="PD-(D/E)XK endonuclease-like" evidence="2">
    <location>
        <begin position="101"/>
        <end position="240"/>
    </location>
</feature>
<dbReference type="AlphaFoldDB" id="A0A1G2P2E2"/>
<dbReference type="Pfam" id="PF12705">
    <property type="entry name" value="PDDEXK_1"/>
    <property type="match status" value="1"/>
</dbReference>
<dbReference type="Gene3D" id="3.90.320.10">
    <property type="match status" value="1"/>
</dbReference>
<dbReference type="Proteomes" id="UP000176429">
    <property type="component" value="Unassembled WGS sequence"/>
</dbReference>
<organism evidence="3 4">
    <name type="scientific">Candidatus Taylorbacteria bacterium RIFCSPLOWO2_02_FULL_46_40</name>
    <dbReference type="NCBI Taxonomy" id="1802329"/>
    <lineage>
        <taxon>Bacteria</taxon>
        <taxon>Candidatus Tayloriibacteriota</taxon>
    </lineage>
</organism>
<dbReference type="InterPro" id="IPR011604">
    <property type="entry name" value="PDDEXK-like_dom_sf"/>
</dbReference>